<reference evidence="3" key="1">
    <citation type="journal article" date="2019" name="Int. J. Syst. Evol. Microbiol.">
        <title>The Global Catalogue of Microorganisms (GCM) 10K type strain sequencing project: providing services to taxonomists for standard genome sequencing and annotation.</title>
        <authorList>
            <consortium name="The Broad Institute Genomics Platform"/>
            <consortium name="The Broad Institute Genome Sequencing Center for Infectious Disease"/>
            <person name="Wu L."/>
            <person name="Ma J."/>
        </authorList>
    </citation>
    <scope>NUCLEOTIDE SEQUENCE [LARGE SCALE GENOMIC DNA]</scope>
    <source>
        <strain evidence="3">KCTC 32465</strain>
    </source>
</reference>
<protein>
    <recommendedName>
        <fullName evidence="1">Four-carbon acid sugar kinase nucleotide binding domain-containing protein</fullName>
    </recommendedName>
</protein>
<dbReference type="Gene3D" id="3.40.980.20">
    <property type="entry name" value="Four-carbon acid sugar kinase, nucleotide binding domain"/>
    <property type="match status" value="1"/>
</dbReference>
<dbReference type="InterPro" id="IPR031475">
    <property type="entry name" value="NBD_C"/>
</dbReference>
<accession>A0ABQ3CU93</accession>
<feature type="domain" description="Four-carbon acid sugar kinase nucleotide binding" evidence="1">
    <location>
        <begin position="2"/>
        <end position="87"/>
    </location>
</feature>
<evidence type="ECO:0000259" key="1">
    <source>
        <dbReference type="Pfam" id="PF17042"/>
    </source>
</evidence>
<name>A0ABQ3CU93_9RHOB</name>
<dbReference type="InterPro" id="IPR042213">
    <property type="entry name" value="NBD_C_sf"/>
</dbReference>
<dbReference type="Pfam" id="PF17042">
    <property type="entry name" value="NBD_C"/>
    <property type="match status" value="1"/>
</dbReference>
<organism evidence="2 3">
    <name type="scientific">Paramylibacter ulvae</name>
    <dbReference type="NCBI Taxonomy" id="1651968"/>
    <lineage>
        <taxon>Bacteria</taxon>
        <taxon>Pseudomonadati</taxon>
        <taxon>Pseudomonadota</taxon>
        <taxon>Alphaproteobacteria</taxon>
        <taxon>Rhodobacterales</taxon>
        <taxon>Paracoccaceae</taxon>
        <taxon>Paramylibacter</taxon>
    </lineage>
</organism>
<dbReference type="Proteomes" id="UP000634455">
    <property type="component" value="Unassembled WGS sequence"/>
</dbReference>
<gene>
    <name evidence="2" type="ORF">GCM10008927_06320</name>
</gene>
<dbReference type="SUPFAM" id="SSF142764">
    <property type="entry name" value="YgbK-like"/>
    <property type="match status" value="1"/>
</dbReference>
<keyword evidence="3" id="KW-1185">Reference proteome</keyword>
<comment type="caution">
    <text evidence="2">The sequence shown here is derived from an EMBL/GenBank/DDBJ whole genome shotgun (WGS) entry which is preliminary data.</text>
</comment>
<evidence type="ECO:0000313" key="2">
    <source>
        <dbReference type="EMBL" id="GHA44277.1"/>
    </source>
</evidence>
<sequence>MSQASEIIGQSLGIILQRILSQSGIRRAIVSGGDTSGYATHQLGIFALSALAPTIAGAAICKAHAEGEMDGLELALKGGQMGSKDYFGWIRDGGGAR</sequence>
<proteinExistence type="predicted"/>
<evidence type="ECO:0000313" key="3">
    <source>
        <dbReference type="Proteomes" id="UP000634455"/>
    </source>
</evidence>
<dbReference type="EMBL" id="BMZF01000001">
    <property type="protein sequence ID" value="GHA44277.1"/>
    <property type="molecule type" value="Genomic_DNA"/>
</dbReference>